<dbReference type="EMBL" id="CVRS01000083">
    <property type="protein sequence ID" value="CRL40568.1"/>
    <property type="molecule type" value="Genomic_DNA"/>
</dbReference>
<dbReference type="PANTHER" id="PTHR35579">
    <property type="entry name" value="CRISPR SYSTEM CMS ENDORIBONUCLEASE CSM3"/>
    <property type="match status" value="1"/>
</dbReference>
<dbReference type="InterPro" id="IPR052216">
    <property type="entry name" value="CRISPR_Csm3_endoribonuclease"/>
</dbReference>
<dbReference type="CDD" id="cd09726">
    <property type="entry name" value="RAMP_I_III"/>
    <property type="match status" value="1"/>
</dbReference>
<protein>
    <recommendedName>
        <fullName evidence="2">CRISPR type III-associated protein domain-containing protein</fullName>
    </recommendedName>
</protein>
<evidence type="ECO:0000256" key="1">
    <source>
        <dbReference type="ARBA" id="ARBA00023118"/>
    </source>
</evidence>
<dbReference type="OrthoDB" id="482771at2"/>
<name>A0A0M6WSZ2_9FIRM</name>
<proteinExistence type="predicted"/>
<dbReference type="AlphaFoldDB" id="A0A0M6WSZ2"/>
<dbReference type="RefSeq" id="WP_055039973.1">
    <property type="nucleotide sequence ID" value="NZ_CVRS01000083.1"/>
</dbReference>
<feature type="domain" description="CRISPR type III-associated protein" evidence="2">
    <location>
        <begin position="4"/>
        <end position="182"/>
    </location>
</feature>
<sequence>MKIKIKLLSDLCTASGETHNSLIDLDVVYDEYGLPYIPAKRLKGCIREAALEMQELGLVTETQFGQMFGQSGSQKSAFCLSNAYIEGYNNIVSDLNKFQGTELVSQQNVLEQYTYTRTQTAIDYETGVADKNSLRTIRVVKKGIVFEAECSLIKPEFQKLLENAVSIVKHIGVSRTRGLGLVNMELIALDSRENIEKEHVFVKKEALKEQNQLHYTIYLKSPVICKSEQGNQAETKDYIAGNKVLGLIAGALGSASYQEMMSKEDVIVTNAYICMDGERCIPGRISLQKEKDQPYNEKGELMLEDMLYGPDVQDRQMAPAGIDYLDKKNRVAAVDTQISYHHQRPQDKSIGHATGNAEDGSSFYQLCSISAGQTFGGYIYANRQNAERILEAVKKLGDIRMGYGRSSEFGAVDFQIDSVQKVEEKEKRIKEAVLTFVSDTILYNEYGMAAAGTDTLKKYLEEMLDITDLEIRNPFLQYTTIGGYNVTWKQRKPIIQGIEKGSVVLLYSETGFDAGQLEHTFIGERVAEGYGEIEVDKPEEKQVVVYKPELHSGEHQQKELISDIINQLLNAEFERQMNDRIRTKLTESGKTLTKNADVLNAAVSKLRVMVKAEKNYENLIAEIEGIEDTKKRELCRSIVKAVNPKTLTEQICRQLEEKYDVGFELRWNENECYRMAYRNCITELKYLTKMGKGEQ</sequence>
<evidence type="ECO:0000259" key="2">
    <source>
        <dbReference type="Pfam" id="PF03787"/>
    </source>
</evidence>
<dbReference type="PANTHER" id="PTHR35579:SF3">
    <property type="entry name" value="CRISPR SYSTEM CMS ENDORIBONUCLEASE CSM3"/>
    <property type="match status" value="1"/>
</dbReference>
<accession>A0A0M6WSZ2</accession>
<keyword evidence="4" id="KW-1185">Reference proteome</keyword>
<keyword evidence="1" id="KW-0051">Antiviral defense</keyword>
<evidence type="ECO:0000313" key="3">
    <source>
        <dbReference type="EMBL" id="CRL40568.1"/>
    </source>
</evidence>
<dbReference type="GO" id="GO:0051607">
    <property type="term" value="P:defense response to virus"/>
    <property type="evidence" value="ECO:0007669"/>
    <property type="project" value="UniProtKB-KW"/>
</dbReference>
<evidence type="ECO:0000313" key="4">
    <source>
        <dbReference type="Proteomes" id="UP000049828"/>
    </source>
</evidence>
<gene>
    <name evidence="3" type="ORF">RIL183_26701</name>
</gene>
<dbReference type="InterPro" id="IPR005537">
    <property type="entry name" value="RAMP_III_fam"/>
</dbReference>
<dbReference type="Proteomes" id="UP000049828">
    <property type="component" value="Unassembled WGS sequence"/>
</dbReference>
<organism evidence="3 4">
    <name type="scientific">Roseburia inulinivorans</name>
    <dbReference type="NCBI Taxonomy" id="360807"/>
    <lineage>
        <taxon>Bacteria</taxon>
        <taxon>Bacillati</taxon>
        <taxon>Bacillota</taxon>
        <taxon>Clostridia</taxon>
        <taxon>Lachnospirales</taxon>
        <taxon>Lachnospiraceae</taxon>
        <taxon>Roseburia</taxon>
    </lineage>
</organism>
<reference evidence="4" key="1">
    <citation type="submission" date="2015-05" db="EMBL/GenBank/DDBJ databases">
        <authorList>
            <consortium name="Pathogen Informatics"/>
        </authorList>
    </citation>
    <scope>NUCLEOTIDE SEQUENCE [LARGE SCALE GENOMIC DNA]</scope>
    <source>
        <strain evidence="4">L1-83</strain>
    </source>
</reference>
<dbReference type="Pfam" id="PF03787">
    <property type="entry name" value="RAMPs"/>
    <property type="match status" value="1"/>
</dbReference>